<organism evidence="2 3">
    <name type="scientific">Haematococcus lacustris</name>
    <name type="common">Green alga</name>
    <name type="synonym">Haematococcus pluvialis</name>
    <dbReference type="NCBI Taxonomy" id="44745"/>
    <lineage>
        <taxon>Eukaryota</taxon>
        <taxon>Viridiplantae</taxon>
        <taxon>Chlorophyta</taxon>
        <taxon>core chlorophytes</taxon>
        <taxon>Chlorophyceae</taxon>
        <taxon>CS clade</taxon>
        <taxon>Chlamydomonadales</taxon>
        <taxon>Haematococcaceae</taxon>
        <taxon>Haematococcus</taxon>
    </lineage>
</organism>
<dbReference type="AlphaFoldDB" id="A0A699YKP8"/>
<gene>
    <name evidence="2" type="ORF">HaLaN_05332</name>
</gene>
<name>A0A699YKP8_HAELA</name>
<feature type="region of interest" description="Disordered" evidence="1">
    <location>
        <begin position="120"/>
        <end position="151"/>
    </location>
</feature>
<evidence type="ECO:0000313" key="3">
    <source>
        <dbReference type="Proteomes" id="UP000485058"/>
    </source>
</evidence>
<feature type="region of interest" description="Disordered" evidence="1">
    <location>
        <begin position="179"/>
        <end position="218"/>
    </location>
</feature>
<dbReference type="Proteomes" id="UP000485058">
    <property type="component" value="Unassembled WGS sequence"/>
</dbReference>
<feature type="compositionally biased region" description="Acidic residues" evidence="1">
    <location>
        <begin position="179"/>
        <end position="194"/>
    </location>
</feature>
<sequence>MAVEDGVEALGCGETGQLPVPVTKVSTTPAEDVEMLEDEGVVVIPVAAHPPTSPSEQQPVARRRLGRLTRVDITAKTPMVAEAASAEVEHSLTEDGALQRNLHSKRKAAGDLAAAGGSCSAGCSAGSSARPVPAAQPGGHTLATRTPHSRLDSATDSCSSFCLGLAPYLAVQANWNVDSQDEDQVSENEEEGEVGEGQRAPRLTASPQARAAGGSAAAEGYWDEDDEYAQMLATGSAELQPQAPPPCSVGLAKGARLKAVSCPADEEGGREGREQRGGWRGCGQRGKGVMGRVLGRLRLGAGKVVGKGLRSASEEPQGRWLCVGKAGQGRTGQSAGEVTAHTMLSGIRPCHQRTWLDSVSPLSEPGVRTTECGSQGGAVTLGGGQGCRQW</sequence>
<evidence type="ECO:0000313" key="2">
    <source>
        <dbReference type="EMBL" id="GFH10081.1"/>
    </source>
</evidence>
<reference evidence="2 3" key="1">
    <citation type="submission" date="2020-02" db="EMBL/GenBank/DDBJ databases">
        <title>Draft genome sequence of Haematococcus lacustris strain NIES-144.</title>
        <authorList>
            <person name="Morimoto D."/>
            <person name="Nakagawa S."/>
            <person name="Yoshida T."/>
            <person name="Sawayama S."/>
        </authorList>
    </citation>
    <scope>NUCLEOTIDE SEQUENCE [LARGE SCALE GENOMIC DNA]</scope>
    <source>
        <strain evidence="2 3">NIES-144</strain>
    </source>
</reference>
<feature type="compositionally biased region" description="Low complexity" evidence="1">
    <location>
        <begin position="205"/>
        <end position="218"/>
    </location>
</feature>
<feature type="region of interest" description="Disordered" evidence="1">
    <location>
        <begin position="265"/>
        <end position="284"/>
    </location>
</feature>
<proteinExistence type="predicted"/>
<protein>
    <submittedName>
        <fullName evidence="2">Uncharacterized protein</fullName>
    </submittedName>
</protein>
<evidence type="ECO:0000256" key="1">
    <source>
        <dbReference type="SAM" id="MobiDB-lite"/>
    </source>
</evidence>
<feature type="compositionally biased region" description="Low complexity" evidence="1">
    <location>
        <begin position="120"/>
        <end position="129"/>
    </location>
</feature>
<comment type="caution">
    <text evidence="2">The sequence shown here is derived from an EMBL/GenBank/DDBJ whole genome shotgun (WGS) entry which is preliminary data.</text>
</comment>
<feature type="compositionally biased region" description="Basic and acidic residues" evidence="1">
    <location>
        <begin position="267"/>
        <end position="277"/>
    </location>
</feature>
<accession>A0A699YKP8</accession>
<dbReference type="EMBL" id="BLLF01000285">
    <property type="protein sequence ID" value="GFH10081.1"/>
    <property type="molecule type" value="Genomic_DNA"/>
</dbReference>
<keyword evidence="3" id="KW-1185">Reference proteome</keyword>